<comment type="subcellular location">
    <subcellularLocation>
        <location evidence="1">Cell membrane</location>
        <topology evidence="1">Multi-pass membrane protein</topology>
    </subcellularLocation>
</comment>
<keyword evidence="11 12" id="KW-0807">Transducer</keyword>
<evidence type="ECO:0000256" key="6">
    <source>
        <dbReference type="ARBA" id="ARBA00023040"/>
    </source>
</evidence>
<gene>
    <name evidence="15" type="ORF">RUM43_004772</name>
</gene>
<keyword evidence="5 13" id="KW-1133">Transmembrane helix</keyword>
<evidence type="ECO:0000259" key="14">
    <source>
        <dbReference type="PROSITE" id="PS50262"/>
    </source>
</evidence>
<evidence type="ECO:0000256" key="9">
    <source>
        <dbReference type="ARBA" id="ARBA00023170"/>
    </source>
</evidence>
<dbReference type="Pfam" id="PF00001">
    <property type="entry name" value="7tm_1"/>
    <property type="match status" value="1"/>
</dbReference>
<dbReference type="InterPro" id="IPR017452">
    <property type="entry name" value="GPCR_Rhodpsn_7TM"/>
</dbReference>
<evidence type="ECO:0000256" key="7">
    <source>
        <dbReference type="ARBA" id="ARBA00023136"/>
    </source>
</evidence>
<reference evidence="15 16" key="1">
    <citation type="submission" date="2023-10" db="EMBL/GenBank/DDBJ databases">
        <title>Genomes of two closely related lineages of the louse Polyplax serrata with different host specificities.</title>
        <authorList>
            <person name="Martinu J."/>
            <person name="Tarabai H."/>
            <person name="Stefka J."/>
            <person name="Hypsa V."/>
        </authorList>
    </citation>
    <scope>NUCLEOTIDE SEQUENCE [LARGE SCALE GENOMIC DNA]</scope>
    <source>
        <strain evidence="15">HR10_N</strain>
    </source>
</reference>
<feature type="transmembrane region" description="Helical" evidence="13">
    <location>
        <begin position="169"/>
        <end position="190"/>
    </location>
</feature>
<dbReference type="GO" id="GO:0004930">
    <property type="term" value="F:G protein-coupled receptor activity"/>
    <property type="evidence" value="ECO:0007669"/>
    <property type="project" value="UniProtKB-KW"/>
</dbReference>
<keyword evidence="10" id="KW-0325">Glycoprotein</keyword>
<evidence type="ECO:0000256" key="13">
    <source>
        <dbReference type="SAM" id="Phobius"/>
    </source>
</evidence>
<dbReference type="PROSITE" id="PS00237">
    <property type="entry name" value="G_PROTEIN_RECEP_F1_1"/>
    <property type="match status" value="1"/>
</dbReference>
<keyword evidence="4 12" id="KW-0812">Transmembrane</keyword>
<accession>A0AAN8SD68</accession>
<organism evidence="15 16">
    <name type="scientific">Polyplax serrata</name>
    <name type="common">Common mouse louse</name>
    <dbReference type="NCBI Taxonomy" id="468196"/>
    <lineage>
        <taxon>Eukaryota</taxon>
        <taxon>Metazoa</taxon>
        <taxon>Ecdysozoa</taxon>
        <taxon>Arthropoda</taxon>
        <taxon>Hexapoda</taxon>
        <taxon>Insecta</taxon>
        <taxon>Pterygota</taxon>
        <taxon>Neoptera</taxon>
        <taxon>Paraneoptera</taxon>
        <taxon>Psocodea</taxon>
        <taxon>Troctomorpha</taxon>
        <taxon>Phthiraptera</taxon>
        <taxon>Anoplura</taxon>
        <taxon>Polyplacidae</taxon>
        <taxon>Polyplax</taxon>
    </lineage>
</organism>
<name>A0AAN8SD68_POLSC</name>
<dbReference type="AlphaFoldDB" id="A0AAN8SD68"/>
<keyword evidence="7 13" id="KW-0472">Membrane</keyword>
<dbReference type="SUPFAM" id="SSF81321">
    <property type="entry name" value="Family A G protein-coupled receptor-like"/>
    <property type="match status" value="1"/>
</dbReference>
<sequence>MVILIYKSVLTSELSLCVKQKVFASATINTNRTCITYRPFITYFVRGDENLEREPGAKPKSPIFMSGESVTCKKIWERGSGELVECEERILNGRWEKKKIFFGVIFICGLVGNLLVVIVVGVNQQMRSTTNFLILNLAIADLLFTIFCVPFTACDYMSWWPFGDTWCKIVQYMIVVTAYTSVYTLVFMSFDRYLAVVHPFTSISRLLVLLRVKPFLVSVKYNHVLRQRRDIPRKNQLNLGSSEFENWIPMSRNNFSDKMSQRQLTSFYKT</sequence>
<feature type="domain" description="G-protein coupled receptors family 1 profile" evidence="14">
    <location>
        <begin position="112"/>
        <end position="200"/>
    </location>
</feature>
<comment type="similarity">
    <text evidence="2 12">Belongs to the G-protein coupled receptor 1 family.</text>
</comment>
<feature type="transmembrane region" description="Helical" evidence="13">
    <location>
        <begin position="134"/>
        <end position="157"/>
    </location>
</feature>
<evidence type="ECO:0000256" key="5">
    <source>
        <dbReference type="ARBA" id="ARBA00022989"/>
    </source>
</evidence>
<evidence type="ECO:0000256" key="1">
    <source>
        <dbReference type="ARBA" id="ARBA00004651"/>
    </source>
</evidence>
<dbReference type="Gene3D" id="1.20.1070.10">
    <property type="entry name" value="Rhodopsin 7-helix transmembrane proteins"/>
    <property type="match status" value="1"/>
</dbReference>
<evidence type="ECO:0000256" key="11">
    <source>
        <dbReference type="ARBA" id="ARBA00023224"/>
    </source>
</evidence>
<feature type="transmembrane region" description="Helical" evidence="13">
    <location>
        <begin position="100"/>
        <end position="122"/>
    </location>
</feature>
<dbReference type="Proteomes" id="UP001372834">
    <property type="component" value="Unassembled WGS sequence"/>
</dbReference>
<evidence type="ECO:0000256" key="12">
    <source>
        <dbReference type="RuleBase" id="RU000688"/>
    </source>
</evidence>
<comment type="caution">
    <text evidence="15">The sequence shown here is derived from an EMBL/GenBank/DDBJ whole genome shotgun (WGS) entry which is preliminary data.</text>
</comment>
<dbReference type="PANTHER" id="PTHR45695:SF23">
    <property type="entry name" value="GALANIN-LIKE G-PROTEIN COUPLED RECEPTOR NPR-9"/>
    <property type="match status" value="1"/>
</dbReference>
<protein>
    <recommendedName>
        <fullName evidence="14">G-protein coupled receptors family 1 profile domain-containing protein</fullName>
    </recommendedName>
</protein>
<keyword evidence="8" id="KW-1015">Disulfide bond</keyword>
<evidence type="ECO:0000256" key="2">
    <source>
        <dbReference type="ARBA" id="ARBA00010663"/>
    </source>
</evidence>
<dbReference type="GO" id="GO:0005886">
    <property type="term" value="C:plasma membrane"/>
    <property type="evidence" value="ECO:0007669"/>
    <property type="project" value="UniProtKB-SubCell"/>
</dbReference>
<dbReference type="PRINTS" id="PR00237">
    <property type="entry name" value="GPCRRHODOPSN"/>
</dbReference>
<evidence type="ECO:0000256" key="3">
    <source>
        <dbReference type="ARBA" id="ARBA00022475"/>
    </source>
</evidence>
<proteinExistence type="inferred from homology"/>
<evidence type="ECO:0000313" key="16">
    <source>
        <dbReference type="Proteomes" id="UP001372834"/>
    </source>
</evidence>
<keyword evidence="9 12" id="KW-0675">Receptor</keyword>
<dbReference type="PANTHER" id="PTHR45695">
    <property type="entry name" value="LEUCOKININ RECEPTOR-RELATED"/>
    <property type="match status" value="1"/>
</dbReference>
<evidence type="ECO:0000313" key="15">
    <source>
        <dbReference type="EMBL" id="KAK6643267.1"/>
    </source>
</evidence>
<evidence type="ECO:0000256" key="4">
    <source>
        <dbReference type="ARBA" id="ARBA00022692"/>
    </source>
</evidence>
<keyword evidence="6 12" id="KW-0297">G-protein coupled receptor</keyword>
<dbReference type="EMBL" id="JAWJWE010000002">
    <property type="protein sequence ID" value="KAK6643267.1"/>
    <property type="molecule type" value="Genomic_DNA"/>
</dbReference>
<evidence type="ECO:0000256" key="8">
    <source>
        <dbReference type="ARBA" id="ARBA00023157"/>
    </source>
</evidence>
<dbReference type="PROSITE" id="PS50262">
    <property type="entry name" value="G_PROTEIN_RECEP_F1_2"/>
    <property type="match status" value="1"/>
</dbReference>
<keyword evidence="3" id="KW-1003">Cell membrane</keyword>
<dbReference type="InterPro" id="IPR000276">
    <property type="entry name" value="GPCR_Rhodpsn"/>
</dbReference>
<evidence type="ECO:0000256" key="10">
    <source>
        <dbReference type="ARBA" id="ARBA00023180"/>
    </source>
</evidence>